<reference evidence="1 2" key="1">
    <citation type="journal article" date="2018" name="Front. Plant Sci.">
        <title>Red Clover (Trifolium pratense) and Zigzag Clover (T. medium) - A Picture of Genomic Similarities and Differences.</title>
        <authorList>
            <person name="Dluhosova J."/>
            <person name="Istvanek J."/>
            <person name="Nedelnik J."/>
            <person name="Repkova J."/>
        </authorList>
    </citation>
    <scope>NUCLEOTIDE SEQUENCE [LARGE SCALE GENOMIC DNA]</scope>
    <source>
        <strain evidence="2">cv. 10/8</strain>
        <tissue evidence="1">Leaf</tissue>
    </source>
</reference>
<keyword evidence="2" id="KW-1185">Reference proteome</keyword>
<sequence>VQPPSGGVIAAQRRFANHSPLLITRYDQLRRLWELCFPLL</sequence>
<name>A0A392TLF8_9FABA</name>
<dbReference type="EMBL" id="LXQA010606735">
    <property type="protein sequence ID" value="MCI61802.1"/>
    <property type="molecule type" value="Genomic_DNA"/>
</dbReference>
<feature type="non-terminal residue" evidence="1">
    <location>
        <position position="1"/>
    </location>
</feature>
<accession>A0A392TLF8</accession>
<organism evidence="1 2">
    <name type="scientific">Trifolium medium</name>
    <dbReference type="NCBI Taxonomy" id="97028"/>
    <lineage>
        <taxon>Eukaryota</taxon>
        <taxon>Viridiplantae</taxon>
        <taxon>Streptophyta</taxon>
        <taxon>Embryophyta</taxon>
        <taxon>Tracheophyta</taxon>
        <taxon>Spermatophyta</taxon>
        <taxon>Magnoliopsida</taxon>
        <taxon>eudicotyledons</taxon>
        <taxon>Gunneridae</taxon>
        <taxon>Pentapetalae</taxon>
        <taxon>rosids</taxon>
        <taxon>fabids</taxon>
        <taxon>Fabales</taxon>
        <taxon>Fabaceae</taxon>
        <taxon>Papilionoideae</taxon>
        <taxon>50 kb inversion clade</taxon>
        <taxon>NPAAA clade</taxon>
        <taxon>Hologalegina</taxon>
        <taxon>IRL clade</taxon>
        <taxon>Trifolieae</taxon>
        <taxon>Trifolium</taxon>
    </lineage>
</organism>
<dbReference type="Proteomes" id="UP000265520">
    <property type="component" value="Unassembled WGS sequence"/>
</dbReference>
<proteinExistence type="predicted"/>
<dbReference type="AlphaFoldDB" id="A0A392TLF8"/>
<comment type="caution">
    <text evidence="1">The sequence shown here is derived from an EMBL/GenBank/DDBJ whole genome shotgun (WGS) entry which is preliminary data.</text>
</comment>
<evidence type="ECO:0000313" key="2">
    <source>
        <dbReference type="Proteomes" id="UP000265520"/>
    </source>
</evidence>
<protein>
    <submittedName>
        <fullName evidence="1">Uncharacterized protein</fullName>
    </submittedName>
</protein>
<evidence type="ECO:0000313" key="1">
    <source>
        <dbReference type="EMBL" id="MCI61802.1"/>
    </source>
</evidence>